<accession>A0AAV7G0G1</accession>
<gene>
    <name evidence="1" type="ORF">IEQ34_022938</name>
</gene>
<sequence length="279" mass="32136">MGENSKLCTTSRHPTKQCHISIINIAEAPLIRHYGAEFFIFKCYDGNTSSNQALPALRCQKSPRLLILGCGESIIYKSMGRTSTITRYRLPLAIVLDEPRLVLDDMLFANKLELIIPNDCRIISNDQYKLPSIQALSRHLSYVNYYWFDCFIHGSWSSFITRISFSNRSFYMNLSKSWAVNLIKKWGNLKEFLDLLHNGEEDILIALKILKIYRRRFLFKVGLSVQVGRSHAGILKKSKKRRSISLTINIFKNSDDPDLIFEAPNSYLHQDTCSIKGNF</sequence>
<dbReference type="AlphaFoldDB" id="A0AAV7G0G1"/>
<evidence type="ECO:0000313" key="2">
    <source>
        <dbReference type="Proteomes" id="UP000775213"/>
    </source>
</evidence>
<dbReference type="Proteomes" id="UP000775213">
    <property type="component" value="Unassembled WGS sequence"/>
</dbReference>
<proteinExistence type="predicted"/>
<evidence type="ECO:0008006" key="3">
    <source>
        <dbReference type="Google" id="ProtNLM"/>
    </source>
</evidence>
<name>A0AAV7G0G1_DENCH</name>
<keyword evidence="2" id="KW-1185">Reference proteome</keyword>
<evidence type="ECO:0000313" key="1">
    <source>
        <dbReference type="EMBL" id="KAH0449138.1"/>
    </source>
</evidence>
<reference evidence="1 2" key="1">
    <citation type="journal article" date="2021" name="Hortic Res">
        <title>Chromosome-scale assembly of the Dendrobium chrysotoxum genome enhances the understanding of orchid evolution.</title>
        <authorList>
            <person name="Zhang Y."/>
            <person name="Zhang G.Q."/>
            <person name="Zhang D."/>
            <person name="Liu X.D."/>
            <person name="Xu X.Y."/>
            <person name="Sun W.H."/>
            <person name="Yu X."/>
            <person name="Zhu X."/>
            <person name="Wang Z.W."/>
            <person name="Zhao X."/>
            <person name="Zhong W.Y."/>
            <person name="Chen H."/>
            <person name="Yin W.L."/>
            <person name="Huang T."/>
            <person name="Niu S.C."/>
            <person name="Liu Z.J."/>
        </authorList>
    </citation>
    <scope>NUCLEOTIDE SEQUENCE [LARGE SCALE GENOMIC DNA]</scope>
    <source>
        <strain evidence="1">Lindl</strain>
    </source>
</reference>
<protein>
    <recommendedName>
        <fullName evidence="3">Maturase K</fullName>
    </recommendedName>
</protein>
<organism evidence="1 2">
    <name type="scientific">Dendrobium chrysotoxum</name>
    <name type="common">Orchid</name>
    <dbReference type="NCBI Taxonomy" id="161865"/>
    <lineage>
        <taxon>Eukaryota</taxon>
        <taxon>Viridiplantae</taxon>
        <taxon>Streptophyta</taxon>
        <taxon>Embryophyta</taxon>
        <taxon>Tracheophyta</taxon>
        <taxon>Spermatophyta</taxon>
        <taxon>Magnoliopsida</taxon>
        <taxon>Liliopsida</taxon>
        <taxon>Asparagales</taxon>
        <taxon>Orchidaceae</taxon>
        <taxon>Epidendroideae</taxon>
        <taxon>Malaxideae</taxon>
        <taxon>Dendrobiinae</taxon>
        <taxon>Dendrobium</taxon>
    </lineage>
</organism>
<dbReference type="EMBL" id="JAGFBR010000019">
    <property type="protein sequence ID" value="KAH0449138.1"/>
    <property type="molecule type" value="Genomic_DNA"/>
</dbReference>
<comment type="caution">
    <text evidence="1">The sequence shown here is derived from an EMBL/GenBank/DDBJ whole genome shotgun (WGS) entry which is preliminary data.</text>
</comment>